<feature type="compositionally biased region" description="Low complexity" evidence="1">
    <location>
        <begin position="1"/>
        <end position="17"/>
    </location>
</feature>
<reference evidence="2 3" key="1">
    <citation type="submission" date="2019-03" db="EMBL/GenBank/DDBJ databases">
        <title>Genomic Encyclopedia of Type Strains, Phase IV (KMG-IV): sequencing the most valuable type-strain genomes for metagenomic binning, comparative biology and taxonomic classification.</title>
        <authorList>
            <person name="Goeker M."/>
        </authorList>
    </citation>
    <scope>NUCLEOTIDE SEQUENCE [LARGE SCALE GENOMIC DNA]</scope>
    <source>
        <strain evidence="2 3">DSM 22958</strain>
    </source>
</reference>
<gene>
    <name evidence="2" type="ORF">EV666_1329</name>
</gene>
<protein>
    <submittedName>
        <fullName evidence="2">Uncharacterized protein</fullName>
    </submittedName>
</protein>
<sequence length="93" mass="10524">MSMDTASPTTAAASEATQESKPPRVPIERHVVTCVQELERIRANVDQTLYVMRHGQFDNPELWLTIGNISLHADQLLRSYEAYHEVRNCEGQA</sequence>
<dbReference type="AlphaFoldDB" id="A0A4R2GGT5"/>
<name>A0A4R2GGT5_9HYPH</name>
<evidence type="ECO:0000256" key="1">
    <source>
        <dbReference type="SAM" id="MobiDB-lite"/>
    </source>
</evidence>
<proteinExistence type="predicted"/>
<dbReference type="Proteomes" id="UP000294881">
    <property type="component" value="Unassembled WGS sequence"/>
</dbReference>
<dbReference type="RefSeq" id="WP_132010891.1">
    <property type="nucleotide sequence ID" value="NZ_SLWL01000032.1"/>
</dbReference>
<comment type="caution">
    <text evidence="2">The sequence shown here is derived from an EMBL/GenBank/DDBJ whole genome shotgun (WGS) entry which is preliminary data.</text>
</comment>
<keyword evidence="3" id="KW-1185">Reference proteome</keyword>
<feature type="region of interest" description="Disordered" evidence="1">
    <location>
        <begin position="1"/>
        <end position="25"/>
    </location>
</feature>
<dbReference type="EMBL" id="SLWL01000032">
    <property type="protein sequence ID" value="TCO07528.1"/>
    <property type="molecule type" value="Genomic_DNA"/>
</dbReference>
<evidence type="ECO:0000313" key="2">
    <source>
        <dbReference type="EMBL" id="TCO07528.1"/>
    </source>
</evidence>
<evidence type="ECO:0000313" key="3">
    <source>
        <dbReference type="Proteomes" id="UP000294881"/>
    </source>
</evidence>
<organism evidence="2 3">
    <name type="scientific">Camelimonas lactis</name>
    <dbReference type="NCBI Taxonomy" id="659006"/>
    <lineage>
        <taxon>Bacteria</taxon>
        <taxon>Pseudomonadati</taxon>
        <taxon>Pseudomonadota</taxon>
        <taxon>Alphaproteobacteria</taxon>
        <taxon>Hyphomicrobiales</taxon>
        <taxon>Chelatococcaceae</taxon>
        <taxon>Camelimonas</taxon>
    </lineage>
</organism>
<accession>A0A4R2GGT5</accession>